<organism evidence="2 3">
    <name type="scientific">Bipolaris victoriae (strain FI3)</name>
    <name type="common">Victoria blight of oats agent</name>
    <name type="synonym">Cochliobolus victoriae</name>
    <dbReference type="NCBI Taxonomy" id="930091"/>
    <lineage>
        <taxon>Eukaryota</taxon>
        <taxon>Fungi</taxon>
        <taxon>Dikarya</taxon>
        <taxon>Ascomycota</taxon>
        <taxon>Pezizomycotina</taxon>
        <taxon>Dothideomycetes</taxon>
        <taxon>Pleosporomycetidae</taxon>
        <taxon>Pleosporales</taxon>
        <taxon>Pleosporineae</taxon>
        <taxon>Pleosporaceae</taxon>
        <taxon>Bipolaris</taxon>
    </lineage>
</organism>
<feature type="compositionally biased region" description="Basic residues" evidence="1">
    <location>
        <begin position="237"/>
        <end position="252"/>
    </location>
</feature>
<dbReference type="Proteomes" id="UP000054337">
    <property type="component" value="Unassembled WGS sequence"/>
</dbReference>
<accession>W7DS74</accession>
<protein>
    <submittedName>
        <fullName evidence="2">Uncharacterized protein</fullName>
    </submittedName>
</protein>
<dbReference type="AlphaFoldDB" id="W7DS74"/>
<proteinExistence type="predicted"/>
<evidence type="ECO:0000313" key="2">
    <source>
        <dbReference type="EMBL" id="EUN21043.1"/>
    </source>
</evidence>
<evidence type="ECO:0000256" key="1">
    <source>
        <dbReference type="SAM" id="MobiDB-lite"/>
    </source>
</evidence>
<sequence>MFRTLPSLLVGPWSNYIAVLLVCHGQSAPTDRRRRSGYGAVMGTVSDILALRSRRFVYSATRRGKHLTETEFEDQLKVAIARTKHNMRLEGALGWIGKATKRGRISGGKTTVWGSVPERFSEFTVFFHLPHEVSPGRMHNWMKIQQSGWVVQEYGREQSESAEEFFIFPFVEWDAPHRGRKFIGPGLLINSGMACVRTERNGVSEEESDRCTEGEDSKETERGECRNGTHFPSHPKTSTKRGRSRCSQKRKVHQEVAKPSSADRSSEALYTRRRSTSSKSEDTIHVKVPAASGERC</sequence>
<evidence type="ECO:0000313" key="3">
    <source>
        <dbReference type="Proteomes" id="UP000054337"/>
    </source>
</evidence>
<keyword evidence="3" id="KW-1185">Reference proteome</keyword>
<reference evidence="2 3" key="1">
    <citation type="journal article" date="2013" name="PLoS Genet.">
        <title>Comparative genome structure, secondary metabolite, and effector coding capacity across Cochliobolus pathogens.</title>
        <authorList>
            <person name="Condon B.J."/>
            <person name="Leng Y."/>
            <person name="Wu D."/>
            <person name="Bushley K.E."/>
            <person name="Ohm R.A."/>
            <person name="Otillar R."/>
            <person name="Martin J."/>
            <person name="Schackwitz W."/>
            <person name="Grimwood J."/>
            <person name="MohdZainudin N."/>
            <person name="Xue C."/>
            <person name="Wang R."/>
            <person name="Manning V.A."/>
            <person name="Dhillon B."/>
            <person name="Tu Z.J."/>
            <person name="Steffenson B.J."/>
            <person name="Salamov A."/>
            <person name="Sun H."/>
            <person name="Lowry S."/>
            <person name="LaButti K."/>
            <person name="Han J."/>
            <person name="Copeland A."/>
            <person name="Lindquist E."/>
            <person name="Barry K."/>
            <person name="Schmutz J."/>
            <person name="Baker S.E."/>
            <person name="Ciuffetti L.M."/>
            <person name="Grigoriev I.V."/>
            <person name="Zhong S."/>
            <person name="Turgeon B.G."/>
        </authorList>
    </citation>
    <scope>NUCLEOTIDE SEQUENCE [LARGE SCALE GENOMIC DNA]</scope>
    <source>
        <strain evidence="2 3">FI3</strain>
    </source>
</reference>
<name>W7DS74_BIPV3</name>
<dbReference type="HOGENOM" id="CLU_940053_0_0_1"/>
<dbReference type="GeneID" id="26252630"/>
<feature type="region of interest" description="Disordered" evidence="1">
    <location>
        <begin position="200"/>
        <end position="296"/>
    </location>
</feature>
<dbReference type="RefSeq" id="XP_014550617.1">
    <property type="nucleotide sequence ID" value="XM_014695131.1"/>
</dbReference>
<dbReference type="EMBL" id="KI968868">
    <property type="protein sequence ID" value="EUN21043.1"/>
    <property type="molecule type" value="Genomic_DNA"/>
</dbReference>
<feature type="compositionally biased region" description="Basic and acidic residues" evidence="1">
    <location>
        <begin position="200"/>
        <end position="227"/>
    </location>
</feature>
<gene>
    <name evidence="2" type="ORF">COCVIDRAFT_20979</name>
</gene>